<keyword evidence="3" id="KW-0808">Transferase</keyword>
<dbReference type="AlphaFoldDB" id="A0A645JQ35"/>
<evidence type="ECO:0000256" key="1">
    <source>
        <dbReference type="ARBA" id="ARBA00001933"/>
    </source>
</evidence>
<comment type="cofactor">
    <cofactor evidence="1">
        <name>pyridoxal 5'-phosphate</name>
        <dbReference type="ChEBI" id="CHEBI:597326"/>
    </cofactor>
</comment>
<proteinExistence type="predicted"/>
<dbReference type="InterPro" id="IPR015424">
    <property type="entry name" value="PyrdxlP-dep_Trfase"/>
</dbReference>
<dbReference type="Pfam" id="PF00266">
    <property type="entry name" value="Aminotran_5"/>
    <property type="match status" value="1"/>
</dbReference>
<evidence type="ECO:0000259" key="2">
    <source>
        <dbReference type="Pfam" id="PF00266"/>
    </source>
</evidence>
<dbReference type="EMBL" id="VSSQ01138568">
    <property type="protein sequence ID" value="MPN61663.1"/>
    <property type="molecule type" value="Genomic_DNA"/>
</dbReference>
<dbReference type="GO" id="GO:0031071">
    <property type="term" value="F:cysteine desulfurase activity"/>
    <property type="evidence" value="ECO:0007669"/>
    <property type="project" value="UniProtKB-EC"/>
</dbReference>
<comment type="caution">
    <text evidence="3">The sequence shown here is derived from an EMBL/GenBank/DDBJ whole genome shotgun (WGS) entry which is preliminary data.</text>
</comment>
<accession>A0A645JQ35</accession>
<dbReference type="PANTHER" id="PTHR11601">
    <property type="entry name" value="CYSTEINE DESULFURYLASE FAMILY MEMBER"/>
    <property type="match status" value="1"/>
</dbReference>
<reference evidence="3" key="1">
    <citation type="submission" date="2019-08" db="EMBL/GenBank/DDBJ databases">
        <authorList>
            <person name="Kucharzyk K."/>
            <person name="Murdoch R.W."/>
            <person name="Higgins S."/>
            <person name="Loffler F."/>
        </authorList>
    </citation>
    <scope>NUCLEOTIDE SEQUENCE</scope>
</reference>
<feature type="domain" description="Aminotransferase class V" evidence="2">
    <location>
        <begin position="2"/>
        <end position="127"/>
    </location>
</feature>
<dbReference type="InterPro" id="IPR015422">
    <property type="entry name" value="PyrdxlP-dep_Trfase_small"/>
</dbReference>
<dbReference type="Gene3D" id="3.90.1150.10">
    <property type="entry name" value="Aspartate Aminotransferase, domain 1"/>
    <property type="match status" value="1"/>
</dbReference>
<evidence type="ECO:0000313" key="3">
    <source>
        <dbReference type="EMBL" id="MPN61663.1"/>
    </source>
</evidence>
<dbReference type="EC" id="2.8.1.7" evidence="3"/>
<sequence>MRSGTENTVGISVFAAAAADGYEKLNENNAHIAFLSSQIRNFVINLPGVKLLEPPSSLPSIISMSVPGIKSEVMLHLLSDEGICVSSGSACSSKKGKSSVLHAYGLTDAEADSTIRISLSPMNTEEETIYFCDILANMIKTKWKTIL</sequence>
<protein>
    <submittedName>
        <fullName evidence="3">Cysteine desulfurase IscS</fullName>
        <ecNumber evidence="3">2.8.1.7</ecNumber>
    </submittedName>
</protein>
<dbReference type="SUPFAM" id="SSF53383">
    <property type="entry name" value="PLP-dependent transferases"/>
    <property type="match status" value="1"/>
</dbReference>
<dbReference type="PANTHER" id="PTHR11601:SF50">
    <property type="entry name" value="CYSTEINE DESULFURASE ISCS 2-RELATED"/>
    <property type="match status" value="1"/>
</dbReference>
<organism evidence="3">
    <name type="scientific">bioreactor metagenome</name>
    <dbReference type="NCBI Taxonomy" id="1076179"/>
    <lineage>
        <taxon>unclassified sequences</taxon>
        <taxon>metagenomes</taxon>
        <taxon>ecological metagenomes</taxon>
    </lineage>
</organism>
<dbReference type="InterPro" id="IPR000192">
    <property type="entry name" value="Aminotrans_V_dom"/>
</dbReference>
<gene>
    <name evidence="3" type="primary">iscS_76</name>
    <name evidence="3" type="ORF">SDC9_209405</name>
</gene>
<name>A0A645JQ35_9ZZZZ</name>